<proteinExistence type="predicted"/>
<dbReference type="SMART" id="SM00100">
    <property type="entry name" value="cNMP"/>
    <property type="match status" value="1"/>
</dbReference>
<dbReference type="PROSITE" id="PS50042">
    <property type="entry name" value="CNMP_BINDING_3"/>
    <property type="match status" value="1"/>
</dbReference>
<dbReference type="Proteomes" id="UP000297475">
    <property type="component" value="Unassembled WGS sequence"/>
</dbReference>
<dbReference type="Gene3D" id="2.60.120.10">
    <property type="entry name" value="Jelly Rolls"/>
    <property type="match status" value="1"/>
</dbReference>
<comment type="caution">
    <text evidence="2">The sequence shown here is derived from an EMBL/GenBank/DDBJ whole genome shotgun (WGS) entry which is preliminary data.</text>
</comment>
<dbReference type="GO" id="GO:0035725">
    <property type="term" value="P:sodium ion transmembrane transport"/>
    <property type="evidence" value="ECO:0007669"/>
    <property type="project" value="TreeGrafter"/>
</dbReference>
<dbReference type="EMBL" id="SRMF01000001">
    <property type="protein sequence ID" value="TGG95294.1"/>
    <property type="molecule type" value="Genomic_DNA"/>
</dbReference>
<protein>
    <submittedName>
        <fullName evidence="2">Cyclic nucleotide-binding domain-containing protein</fullName>
    </submittedName>
</protein>
<sequence length="160" mass="18427">MQVIEHLSREQQHEILSKVGFFRRFSDDEKKIMLMHGPELLAFKEGEWVIREGDDEDNSLYVVLNGMLSVWHGEDMVADIGRGHCFGEVAFLRPMPRTGSVRCESKSVIFRLKRDHMNRLPVTAREKIKDNLIAILLNRVTQSVQAGRPAEVPDGEDLWQ</sequence>
<accession>A0A4Z0WBV8</accession>
<dbReference type="AlphaFoldDB" id="A0A4Z0WBV8"/>
<organism evidence="2 3">
    <name type="scientific">Natronospirillum operosum</name>
    <dbReference type="NCBI Taxonomy" id="2759953"/>
    <lineage>
        <taxon>Bacteria</taxon>
        <taxon>Pseudomonadati</taxon>
        <taxon>Pseudomonadota</taxon>
        <taxon>Gammaproteobacteria</taxon>
        <taxon>Oceanospirillales</taxon>
        <taxon>Natronospirillaceae</taxon>
        <taxon>Natronospirillum</taxon>
    </lineage>
</organism>
<evidence type="ECO:0000313" key="2">
    <source>
        <dbReference type="EMBL" id="TGG95294.1"/>
    </source>
</evidence>
<dbReference type="InterPro" id="IPR000595">
    <property type="entry name" value="cNMP-bd_dom"/>
</dbReference>
<dbReference type="CDD" id="cd00038">
    <property type="entry name" value="CAP_ED"/>
    <property type="match status" value="1"/>
</dbReference>
<dbReference type="SUPFAM" id="SSF51206">
    <property type="entry name" value="cAMP-binding domain-like"/>
    <property type="match status" value="1"/>
</dbReference>
<dbReference type="InterPro" id="IPR051413">
    <property type="entry name" value="K/Na_HCN_channel"/>
</dbReference>
<keyword evidence="3" id="KW-1185">Reference proteome</keyword>
<name>A0A4Z0WBV8_9GAMM</name>
<dbReference type="PANTHER" id="PTHR45689:SF5">
    <property type="entry name" value="I[[H]] CHANNEL, ISOFORM E"/>
    <property type="match status" value="1"/>
</dbReference>
<dbReference type="GO" id="GO:0003254">
    <property type="term" value="P:regulation of membrane depolarization"/>
    <property type="evidence" value="ECO:0007669"/>
    <property type="project" value="TreeGrafter"/>
</dbReference>
<gene>
    <name evidence="2" type="ORF">E4656_02410</name>
</gene>
<dbReference type="Pfam" id="PF00027">
    <property type="entry name" value="cNMP_binding"/>
    <property type="match status" value="1"/>
</dbReference>
<dbReference type="GO" id="GO:0005249">
    <property type="term" value="F:voltage-gated potassium channel activity"/>
    <property type="evidence" value="ECO:0007669"/>
    <property type="project" value="TreeGrafter"/>
</dbReference>
<evidence type="ECO:0000259" key="1">
    <source>
        <dbReference type="PROSITE" id="PS50042"/>
    </source>
</evidence>
<reference evidence="2 3" key="1">
    <citation type="submission" date="2019-04" db="EMBL/GenBank/DDBJ databases">
        <title>Natronospirillum operosus gen. nov., sp. nov., a haloalkaliphilic satellite isolated from decaying biomass of laboratory culture of cyanobacterium Geitlerinema sp. and proposal of Natronospirillaceae fam. nov. and Saccharospirillaceae fam. nov.</title>
        <authorList>
            <person name="Kevbrin V."/>
            <person name="Boltyanskaya Y."/>
            <person name="Koziaeva V."/>
            <person name="Grouzdev D.S."/>
            <person name="Park M."/>
            <person name="Cho J."/>
        </authorList>
    </citation>
    <scope>NUCLEOTIDE SEQUENCE [LARGE SCALE GENOMIC DNA]</scope>
    <source>
        <strain evidence="2 3">G-116</strain>
    </source>
</reference>
<dbReference type="GO" id="GO:0098855">
    <property type="term" value="C:HCN channel complex"/>
    <property type="evidence" value="ECO:0007669"/>
    <property type="project" value="TreeGrafter"/>
</dbReference>
<evidence type="ECO:0000313" key="3">
    <source>
        <dbReference type="Proteomes" id="UP000297475"/>
    </source>
</evidence>
<dbReference type="InterPro" id="IPR014710">
    <property type="entry name" value="RmlC-like_jellyroll"/>
</dbReference>
<dbReference type="OrthoDB" id="5241243at2"/>
<dbReference type="InterPro" id="IPR018490">
    <property type="entry name" value="cNMP-bd_dom_sf"/>
</dbReference>
<dbReference type="RefSeq" id="WP_135480846.1">
    <property type="nucleotide sequence ID" value="NZ_SRMF01000001.1"/>
</dbReference>
<dbReference type="PANTHER" id="PTHR45689">
    <property type="entry name" value="I[[H]] CHANNEL, ISOFORM E"/>
    <property type="match status" value="1"/>
</dbReference>
<feature type="domain" description="Cyclic nucleotide-binding" evidence="1">
    <location>
        <begin position="21"/>
        <end position="120"/>
    </location>
</feature>